<dbReference type="SUPFAM" id="SSF56349">
    <property type="entry name" value="DNA breaking-rejoining enzymes"/>
    <property type="match status" value="1"/>
</dbReference>
<dbReference type="Gene3D" id="1.10.150.130">
    <property type="match status" value="1"/>
</dbReference>
<dbReference type="Pfam" id="PF00589">
    <property type="entry name" value="Phage_integrase"/>
    <property type="match status" value="1"/>
</dbReference>
<dbReference type="InterPro" id="IPR010998">
    <property type="entry name" value="Integrase_recombinase_N"/>
</dbReference>
<name>A0A2I2KW26_9ACTN</name>
<evidence type="ECO:0000256" key="1">
    <source>
        <dbReference type="ARBA" id="ARBA00008857"/>
    </source>
</evidence>
<evidence type="ECO:0000259" key="6">
    <source>
        <dbReference type="PROSITE" id="PS51898"/>
    </source>
</evidence>
<sequence length="505" mass="56068">MDAGRIFIRFPGPTPIQGSPVKRTIFKRCGCKDPNTRKPLGGNCPRLRRKGSNSWRSDHGTWYYAVDLPPGPDGKRNHRRRGGFATSDAAEREVDRIENLLAIPDPGDTAGMQAVVALIVAAIGERTPLPDPGEIAGRYQRKTDLDPTLTVGGWLDQWLAGRRTISRSTRDGYEINIRLHLKPYIGDIPLHLLTVGHLEDLFDQIDAQNETIRRVRATGTAAEKAEFKGRRLMGDANKQRVRATLRAALNAAIRRGKIMMNPAQFVEIPSGKRPKALLWTAERVVHWLETGEVPSKVMVWTPDLAGHFLDHAEDSPLYLLFRLIAQRGPRRGEACALHWPDLAIDTAPYTVTIRWQITRYGMSTPKSDAGDRVISLDADLAREFRLHRRRQQARRLAAGPRWTDTGLVFTDEFGAALNPDHVRRDFAALVENAGLPPIRVHDLRHLAATLALAAGADLKTVQALLGHSSIAITADTYTHVLPELAEAIAENVARLIPRAPQPRSA</sequence>
<dbReference type="GO" id="GO:0003677">
    <property type="term" value="F:DNA binding"/>
    <property type="evidence" value="ECO:0007669"/>
    <property type="project" value="UniProtKB-UniRule"/>
</dbReference>
<dbReference type="InterPro" id="IPR044068">
    <property type="entry name" value="CB"/>
</dbReference>
<keyword evidence="9" id="KW-1185">Reference proteome</keyword>
<dbReference type="InterPro" id="IPR013762">
    <property type="entry name" value="Integrase-like_cat_sf"/>
</dbReference>
<dbReference type="OrthoDB" id="9805859at2"/>
<keyword evidence="2" id="KW-0229">DNA integration</keyword>
<dbReference type="Proteomes" id="UP000234331">
    <property type="component" value="Unassembled WGS sequence"/>
</dbReference>
<dbReference type="InterPro" id="IPR050090">
    <property type="entry name" value="Tyrosine_recombinase_XerCD"/>
</dbReference>
<comment type="similarity">
    <text evidence="1">Belongs to the 'phage' integrase family.</text>
</comment>
<gene>
    <name evidence="8" type="ORF">FRACA_3880002</name>
</gene>
<keyword evidence="4" id="KW-0233">DNA recombination</keyword>
<dbReference type="GO" id="GO:0006310">
    <property type="term" value="P:DNA recombination"/>
    <property type="evidence" value="ECO:0007669"/>
    <property type="project" value="UniProtKB-KW"/>
</dbReference>
<dbReference type="EMBL" id="FZMO01000321">
    <property type="protein sequence ID" value="SNQ49883.1"/>
    <property type="molecule type" value="Genomic_DNA"/>
</dbReference>
<dbReference type="GO" id="GO:0015074">
    <property type="term" value="P:DNA integration"/>
    <property type="evidence" value="ECO:0007669"/>
    <property type="project" value="UniProtKB-KW"/>
</dbReference>
<evidence type="ECO:0000313" key="9">
    <source>
        <dbReference type="Proteomes" id="UP000234331"/>
    </source>
</evidence>
<evidence type="ECO:0000256" key="4">
    <source>
        <dbReference type="ARBA" id="ARBA00023172"/>
    </source>
</evidence>
<evidence type="ECO:0000256" key="5">
    <source>
        <dbReference type="PROSITE-ProRule" id="PRU01248"/>
    </source>
</evidence>
<accession>A0A2I2KW26</accession>
<organism evidence="8 9">
    <name type="scientific">Frankia canadensis</name>
    <dbReference type="NCBI Taxonomy" id="1836972"/>
    <lineage>
        <taxon>Bacteria</taxon>
        <taxon>Bacillati</taxon>
        <taxon>Actinomycetota</taxon>
        <taxon>Actinomycetes</taxon>
        <taxon>Frankiales</taxon>
        <taxon>Frankiaceae</taxon>
        <taxon>Frankia</taxon>
    </lineage>
</organism>
<dbReference type="InterPro" id="IPR011010">
    <property type="entry name" value="DNA_brk_join_enz"/>
</dbReference>
<reference evidence="8 9" key="1">
    <citation type="submission" date="2017-06" db="EMBL/GenBank/DDBJ databases">
        <authorList>
            <person name="Kim H.J."/>
            <person name="Triplett B.A."/>
        </authorList>
    </citation>
    <scope>NUCLEOTIDE SEQUENCE [LARGE SCALE GENOMIC DNA]</scope>
    <source>
        <strain evidence="8">FRACA_ARgP5</strain>
    </source>
</reference>
<evidence type="ECO:0000313" key="8">
    <source>
        <dbReference type="EMBL" id="SNQ49883.1"/>
    </source>
</evidence>
<dbReference type="PANTHER" id="PTHR30349">
    <property type="entry name" value="PHAGE INTEGRASE-RELATED"/>
    <property type="match status" value="1"/>
</dbReference>
<feature type="domain" description="Tyr recombinase" evidence="6">
    <location>
        <begin position="295"/>
        <end position="490"/>
    </location>
</feature>
<dbReference type="InterPro" id="IPR004107">
    <property type="entry name" value="Integrase_SAM-like_N"/>
</dbReference>
<feature type="domain" description="Core-binding (CB)" evidence="7">
    <location>
        <begin position="149"/>
        <end position="253"/>
    </location>
</feature>
<evidence type="ECO:0000256" key="3">
    <source>
        <dbReference type="ARBA" id="ARBA00023125"/>
    </source>
</evidence>
<dbReference type="InterPro" id="IPR002104">
    <property type="entry name" value="Integrase_catalytic"/>
</dbReference>
<dbReference type="AlphaFoldDB" id="A0A2I2KW26"/>
<protein>
    <submittedName>
        <fullName evidence="8">Integrase</fullName>
    </submittedName>
</protein>
<evidence type="ECO:0000259" key="7">
    <source>
        <dbReference type="PROSITE" id="PS51900"/>
    </source>
</evidence>
<dbReference type="PANTHER" id="PTHR30349:SF41">
    <property type="entry name" value="INTEGRASE_RECOMBINASE PROTEIN MJ0367-RELATED"/>
    <property type="match status" value="1"/>
</dbReference>
<dbReference type="Gene3D" id="1.10.443.10">
    <property type="entry name" value="Intergrase catalytic core"/>
    <property type="match status" value="1"/>
</dbReference>
<dbReference type="Pfam" id="PF14659">
    <property type="entry name" value="Phage_int_SAM_3"/>
    <property type="match status" value="1"/>
</dbReference>
<proteinExistence type="inferred from homology"/>
<dbReference type="PROSITE" id="PS51900">
    <property type="entry name" value="CB"/>
    <property type="match status" value="1"/>
</dbReference>
<keyword evidence="3 5" id="KW-0238">DNA-binding</keyword>
<dbReference type="PROSITE" id="PS51898">
    <property type="entry name" value="TYR_RECOMBINASE"/>
    <property type="match status" value="1"/>
</dbReference>
<evidence type="ECO:0000256" key="2">
    <source>
        <dbReference type="ARBA" id="ARBA00022908"/>
    </source>
</evidence>